<reference evidence="2" key="1">
    <citation type="journal article" date="2021" name="Nat. Commun.">
        <title>Genetic determinants of endophytism in the Arabidopsis root mycobiome.</title>
        <authorList>
            <person name="Mesny F."/>
            <person name="Miyauchi S."/>
            <person name="Thiergart T."/>
            <person name="Pickel B."/>
            <person name="Atanasova L."/>
            <person name="Karlsson M."/>
            <person name="Huettel B."/>
            <person name="Barry K.W."/>
            <person name="Haridas S."/>
            <person name="Chen C."/>
            <person name="Bauer D."/>
            <person name="Andreopoulos W."/>
            <person name="Pangilinan J."/>
            <person name="LaButti K."/>
            <person name="Riley R."/>
            <person name="Lipzen A."/>
            <person name="Clum A."/>
            <person name="Drula E."/>
            <person name="Henrissat B."/>
            <person name="Kohler A."/>
            <person name="Grigoriev I.V."/>
            <person name="Martin F.M."/>
            <person name="Hacquard S."/>
        </authorList>
    </citation>
    <scope>NUCLEOTIDE SEQUENCE</scope>
    <source>
        <strain evidence="2">MPI-CAGE-AT-0147</strain>
    </source>
</reference>
<gene>
    <name evidence="2" type="ORF">EDB81DRAFT_763561</name>
</gene>
<proteinExistence type="predicted"/>
<sequence>MFGSRLLLVTLLASVVSVTQAAAIQPRQLLGQLGNLQCNLARVRIVGALNDADQAIGNIQDQATSAAAAAGLSQANAGISQIASAIVAGEAPPAESRSEVEAGLEAMAAALTAGDRHV</sequence>
<feature type="chain" id="PRO_5040266846" evidence="1">
    <location>
        <begin position="22"/>
        <end position="118"/>
    </location>
</feature>
<evidence type="ECO:0000313" key="3">
    <source>
        <dbReference type="Proteomes" id="UP000738349"/>
    </source>
</evidence>
<comment type="caution">
    <text evidence="2">The sequence shown here is derived from an EMBL/GenBank/DDBJ whole genome shotgun (WGS) entry which is preliminary data.</text>
</comment>
<keyword evidence="1" id="KW-0732">Signal</keyword>
<dbReference type="EMBL" id="JAGMUV010000017">
    <property type="protein sequence ID" value="KAH7130896.1"/>
    <property type="molecule type" value="Genomic_DNA"/>
</dbReference>
<keyword evidence="3" id="KW-1185">Reference proteome</keyword>
<evidence type="ECO:0000256" key="1">
    <source>
        <dbReference type="SAM" id="SignalP"/>
    </source>
</evidence>
<organism evidence="2 3">
    <name type="scientific">Dactylonectria macrodidyma</name>
    <dbReference type="NCBI Taxonomy" id="307937"/>
    <lineage>
        <taxon>Eukaryota</taxon>
        <taxon>Fungi</taxon>
        <taxon>Dikarya</taxon>
        <taxon>Ascomycota</taxon>
        <taxon>Pezizomycotina</taxon>
        <taxon>Sordariomycetes</taxon>
        <taxon>Hypocreomycetidae</taxon>
        <taxon>Hypocreales</taxon>
        <taxon>Nectriaceae</taxon>
        <taxon>Dactylonectria</taxon>
    </lineage>
</organism>
<protein>
    <submittedName>
        <fullName evidence="2">Uncharacterized protein</fullName>
    </submittedName>
</protein>
<evidence type="ECO:0000313" key="2">
    <source>
        <dbReference type="EMBL" id="KAH7130896.1"/>
    </source>
</evidence>
<name>A0A9P9E555_9HYPO</name>
<accession>A0A9P9E555</accession>
<feature type="signal peptide" evidence="1">
    <location>
        <begin position="1"/>
        <end position="21"/>
    </location>
</feature>
<dbReference type="Proteomes" id="UP000738349">
    <property type="component" value="Unassembled WGS sequence"/>
</dbReference>
<dbReference type="AlphaFoldDB" id="A0A9P9E555"/>